<dbReference type="EMBL" id="BARU01037591">
    <property type="protein sequence ID" value="GAH88969.1"/>
    <property type="molecule type" value="Genomic_DNA"/>
</dbReference>
<reference evidence="1" key="1">
    <citation type="journal article" date="2014" name="Front. Microbiol.">
        <title>High frequency of phylogenetically diverse reductive dehalogenase-homologous genes in deep subseafloor sedimentary metagenomes.</title>
        <authorList>
            <person name="Kawai M."/>
            <person name="Futagami T."/>
            <person name="Toyoda A."/>
            <person name="Takaki Y."/>
            <person name="Nishi S."/>
            <person name="Hori S."/>
            <person name="Arai W."/>
            <person name="Tsubouchi T."/>
            <person name="Morono Y."/>
            <person name="Uchiyama I."/>
            <person name="Ito T."/>
            <person name="Fujiyama A."/>
            <person name="Inagaki F."/>
            <person name="Takami H."/>
        </authorList>
    </citation>
    <scope>NUCLEOTIDE SEQUENCE</scope>
    <source>
        <strain evidence="1">Expedition CK06-06</strain>
    </source>
</reference>
<organism evidence="1">
    <name type="scientific">marine sediment metagenome</name>
    <dbReference type="NCBI Taxonomy" id="412755"/>
    <lineage>
        <taxon>unclassified sequences</taxon>
        <taxon>metagenomes</taxon>
        <taxon>ecological metagenomes</taxon>
    </lineage>
</organism>
<comment type="caution">
    <text evidence="1">The sequence shown here is derived from an EMBL/GenBank/DDBJ whole genome shotgun (WGS) entry which is preliminary data.</text>
</comment>
<proteinExistence type="predicted"/>
<name>X1KFQ4_9ZZZZ</name>
<sequence length="51" mass="5747">MPHNTPIAMITVSMPGPTRATITRRIGRKGRHIMESTNLCNIRSNKGEFRP</sequence>
<accession>X1KFQ4</accession>
<protein>
    <submittedName>
        <fullName evidence="1">Uncharacterized protein</fullName>
    </submittedName>
</protein>
<feature type="non-terminal residue" evidence="1">
    <location>
        <position position="51"/>
    </location>
</feature>
<evidence type="ECO:0000313" key="1">
    <source>
        <dbReference type="EMBL" id="GAH88969.1"/>
    </source>
</evidence>
<dbReference type="AlphaFoldDB" id="X1KFQ4"/>
<gene>
    <name evidence="1" type="ORF">S03H2_58536</name>
</gene>